<evidence type="ECO:0000256" key="3">
    <source>
        <dbReference type="ARBA" id="ARBA00022741"/>
    </source>
</evidence>
<dbReference type="GO" id="GO:0005524">
    <property type="term" value="F:ATP binding"/>
    <property type="evidence" value="ECO:0007669"/>
    <property type="project" value="UniProtKB-KW"/>
</dbReference>
<dbReference type="InterPro" id="IPR036597">
    <property type="entry name" value="Fido-like_dom_sf"/>
</dbReference>
<evidence type="ECO:0000256" key="6">
    <source>
        <dbReference type="ARBA" id="ARBA00047939"/>
    </source>
</evidence>
<keyword evidence="2" id="KW-0548">Nucleotidyltransferase</keyword>
<dbReference type="PROSITE" id="PS51459">
    <property type="entry name" value="FIDO"/>
    <property type="match status" value="1"/>
</dbReference>
<evidence type="ECO:0000313" key="10">
    <source>
        <dbReference type="Proteomes" id="UP000183952"/>
    </source>
</evidence>
<evidence type="ECO:0000256" key="1">
    <source>
        <dbReference type="ARBA" id="ARBA00022679"/>
    </source>
</evidence>
<feature type="domain" description="Fido" evidence="8">
    <location>
        <begin position="48"/>
        <end position="195"/>
    </location>
</feature>
<dbReference type="PANTHER" id="PTHR39560">
    <property type="entry name" value="PROTEIN ADENYLYLTRANSFERASE FIC-RELATED"/>
    <property type="match status" value="1"/>
</dbReference>
<keyword evidence="1" id="KW-0808">Transferase</keyword>
<dbReference type="EMBL" id="FRAD01000006">
    <property type="protein sequence ID" value="SHJ73507.1"/>
    <property type="molecule type" value="Genomic_DNA"/>
</dbReference>
<comment type="catalytic activity">
    <reaction evidence="6">
        <text>L-threonyl-[protein] + ATP = 3-O-(5'-adenylyl)-L-threonyl-[protein] + diphosphate</text>
        <dbReference type="Rhea" id="RHEA:54292"/>
        <dbReference type="Rhea" id="RHEA-COMP:11060"/>
        <dbReference type="Rhea" id="RHEA-COMP:13847"/>
        <dbReference type="ChEBI" id="CHEBI:30013"/>
        <dbReference type="ChEBI" id="CHEBI:30616"/>
        <dbReference type="ChEBI" id="CHEBI:33019"/>
        <dbReference type="ChEBI" id="CHEBI:138113"/>
        <dbReference type="EC" id="2.7.7.108"/>
    </reaction>
</comment>
<gene>
    <name evidence="9" type="ORF">SAMN02745248_00783</name>
</gene>
<dbReference type="SUPFAM" id="SSF140931">
    <property type="entry name" value="Fic-like"/>
    <property type="match status" value="1"/>
</dbReference>
<evidence type="ECO:0000259" key="8">
    <source>
        <dbReference type="PROSITE" id="PS51459"/>
    </source>
</evidence>
<keyword evidence="10" id="KW-1185">Reference proteome</keyword>
<dbReference type="RefSeq" id="WP_072902559.1">
    <property type="nucleotide sequence ID" value="NZ_FRAD01000006.1"/>
</dbReference>
<evidence type="ECO:0000256" key="7">
    <source>
        <dbReference type="ARBA" id="ARBA00048696"/>
    </source>
</evidence>
<keyword evidence="4" id="KW-0067">ATP-binding</keyword>
<dbReference type="Gene3D" id="1.10.3290.10">
    <property type="entry name" value="Fido-like domain"/>
    <property type="match status" value="1"/>
</dbReference>
<comment type="catalytic activity">
    <reaction evidence="7">
        <text>L-tyrosyl-[protein] + ATP = O-(5'-adenylyl)-L-tyrosyl-[protein] + diphosphate</text>
        <dbReference type="Rhea" id="RHEA:54288"/>
        <dbReference type="Rhea" id="RHEA-COMP:10136"/>
        <dbReference type="Rhea" id="RHEA-COMP:13846"/>
        <dbReference type="ChEBI" id="CHEBI:30616"/>
        <dbReference type="ChEBI" id="CHEBI:33019"/>
        <dbReference type="ChEBI" id="CHEBI:46858"/>
        <dbReference type="ChEBI" id="CHEBI:83624"/>
        <dbReference type="EC" id="2.7.7.108"/>
    </reaction>
</comment>
<name>A0A1M6LQN8_9CLOT</name>
<keyword evidence="3" id="KW-0547">Nucleotide-binding</keyword>
<dbReference type="OrthoDB" id="9813719at2"/>
<dbReference type="InterPro" id="IPR003812">
    <property type="entry name" value="Fido"/>
</dbReference>
<reference evidence="9 10" key="1">
    <citation type="submission" date="2016-11" db="EMBL/GenBank/DDBJ databases">
        <authorList>
            <person name="Jaros S."/>
            <person name="Januszkiewicz K."/>
            <person name="Wedrychowicz H."/>
        </authorList>
    </citation>
    <scope>NUCLEOTIDE SEQUENCE [LARGE SCALE GENOMIC DNA]</scope>
    <source>
        <strain evidence="9 10">DSM 3090</strain>
    </source>
</reference>
<protein>
    <recommendedName>
        <fullName evidence="5">protein adenylyltransferase</fullName>
        <ecNumber evidence="5">2.7.7.108</ecNumber>
    </recommendedName>
</protein>
<dbReference type="GO" id="GO:0070733">
    <property type="term" value="F:AMPylase activity"/>
    <property type="evidence" value="ECO:0007669"/>
    <property type="project" value="UniProtKB-EC"/>
</dbReference>
<accession>A0A1M6LQN8</accession>
<dbReference type="PANTHER" id="PTHR39560:SF1">
    <property type="entry name" value="PROTEIN ADENYLYLTRANSFERASE FIC-RELATED"/>
    <property type="match status" value="1"/>
</dbReference>
<evidence type="ECO:0000256" key="2">
    <source>
        <dbReference type="ARBA" id="ARBA00022695"/>
    </source>
</evidence>
<evidence type="ECO:0000256" key="5">
    <source>
        <dbReference type="ARBA" id="ARBA00034531"/>
    </source>
</evidence>
<evidence type="ECO:0000313" key="9">
    <source>
        <dbReference type="EMBL" id="SHJ73507.1"/>
    </source>
</evidence>
<dbReference type="EC" id="2.7.7.108" evidence="5"/>
<dbReference type="GO" id="GO:0051302">
    <property type="term" value="P:regulation of cell division"/>
    <property type="evidence" value="ECO:0007669"/>
    <property type="project" value="TreeGrafter"/>
</dbReference>
<sequence>MRDPYLYDDVDILKNLANIKDHDLLSRAEADITNLSMLAVYNQSYKVFDTKTLQDIHSNIFGQIYDWAGEFRTIQIAKYEDVLGGDTVRYTFPKQIKKELDAVMKEVKKLKRTDSNDKDIVFRLERIIATIWQIHPFREGNTRTCIVFAVLLAKHLGFEVNHELFKTHSAYVRNALVWASQGMYSKHEYLERIFSDAILGDSLNEDDVSTTVAGNYESIGEYKVKDYVERPHEYVKEK</sequence>
<evidence type="ECO:0000256" key="4">
    <source>
        <dbReference type="ARBA" id="ARBA00022840"/>
    </source>
</evidence>
<dbReference type="AlphaFoldDB" id="A0A1M6LQN8"/>
<organism evidence="9 10">
    <name type="scientific">Hathewaya proteolytica DSM 3090</name>
    <dbReference type="NCBI Taxonomy" id="1121331"/>
    <lineage>
        <taxon>Bacteria</taxon>
        <taxon>Bacillati</taxon>
        <taxon>Bacillota</taxon>
        <taxon>Clostridia</taxon>
        <taxon>Eubacteriales</taxon>
        <taxon>Clostridiaceae</taxon>
        <taxon>Hathewaya</taxon>
    </lineage>
</organism>
<dbReference type="Pfam" id="PF02661">
    <property type="entry name" value="Fic"/>
    <property type="match status" value="1"/>
</dbReference>
<dbReference type="Proteomes" id="UP000183952">
    <property type="component" value="Unassembled WGS sequence"/>
</dbReference>
<proteinExistence type="predicted"/>
<dbReference type="STRING" id="1121331.SAMN02745248_00783"/>